<keyword evidence="3" id="KW-1185">Reference proteome</keyword>
<organism evidence="2 3">
    <name type="scientific">Arthrobacter bussei</name>
    <dbReference type="NCBI Taxonomy" id="2594179"/>
    <lineage>
        <taxon>Bacteria</taxon>
        <taxon>Bacillati</taxon>
        <taxon>Actinomycetota</taxon>
        <taxon>Actinomycetes</taxon>
        <taxon>Micrococcales</taxon>
        <taxon>Micrococcaceae</taxon>
        <taxon>Arthrobacter</taxon>
    </lineage>
</organism>
<accession>A0A7X1NNF9</accession>
<dbReference type="RefSeq" id="WP_152812515.1">
    <property type="nucleotide sequence ID" value="NZ_VJXX01000001.1"/>
</dbReference>
<dbReference type="AlphaFoldDB" id="A0A7X1NNF9"/>
<dbReference type="Proteomes" id="UP000326464">
    <property type="component" value="Unassembled WGS sequence"/>
</dbReference>
<dbReference type="EMBL" id="VJXX01000001">
    <property type="protein sequence ID" value="MPY09928.1"/>
    <property type="molecule type" value="Genomic_DNA"/>
</dbReference>
<evidence type="ECO:0000313" key="3">
    <source>
        <dbReference type="Proteomes" id="UP000326464"/>
    </source>
</evidence>
<evidence type="ECO:0000313" key="2">
    <source>
        <dbReference type="EMBL" id="MPY09928.1"/>
    </source>
</evidence>
<gene>
    <name evidence="2" type="ORF">FNH21_04230</name>
</gene>
<name>A0A7X1NNF9_9MICC</name>
<sequence length="141" mass="14121">MLETARRRYRVRLRRAVAGSFLAAASAAALSGMATAPALAVAPSSVVETADVAEPTDYDTGGVVHGVDTGSTVGLTAPALPALPVIAGPAVAGIAGAGPTAAERLAGVRSDLDQAVLLRLVTSEQADGFYAQIQRRIAAGL</sequence>
<proteinExistence type="predicted"/>
<dbReference type="OrthoDB" id="4955312at2"/>
<feature type="chain" id="PRO_5031010630" evidence="1">
    <location>
        <begin position="41"/>
        <end position="141"/>
    </location>
</feature>
<comment type="caution">
    <text evidence="2">The sequence shown here is derived from an EMBL/GenBank/DDBJ whole genome shotgun (WGS) entry which is preliminary data.</text>
</comment>
<keyword evidence="1" id="KW-0732">Signal</keyword>
<reference evidence="3" key="1">
    <citation type="submission" date="2019-07" db="EMBL/GenBank/DDBJ databases">
        <title>Arthrobacter KR32 sp. nov., isolated from mountain cheese made of cows milk.</title>
        <authorList>
            <person name="Flegler A."/>
        </authorList>
    </citation>
    <scope>NUCLEOTIDE SEQUENCE [LARGE SCALE GENOMIC DNA]</scope>
    <source>
        <strain evidence="3">KR32</strain>
    </source>
</reference>
<evidence type="ECO:0000256" key="1">
    <source>
        <dbReference type="SAM" id="SignalP"/>
    </source>
</evidence>
<protein>
    <submittedName>
        <fullName evidence="2">Uncharacterized protein</fullName>
    </submittedName>
</protein>
<feature type="signal peptide" evidence="1">
    <location>
        <begin position="1"/>
        <end position="40"/>
    </location>
</feature>